<dbReference type="InterPro" id="IPR008598">
    <property type="entry name" value="Di19_Zn-bd"/>
</dbReference>
<evidence type="ECO:0000256" key="1">
    <source>
        <dbReference type="ARBA" id="ARBA00004123"/>
    </source>
</evidence>
<keyword evidence="4 8" id="KW-0863">Zinc-finger</keyword>
<dbReference type="Proteomes" id="UP000747542">
    <property type="component" value="Unassembled WGS sequence"/>
</dbReference>
<sequence>MGVVVEWWRLGMGVWWRQGWVGQGLVSSGREMFVGNHAAWSNLRILAKYYCNVCGKNFRQLEDLRRHLRIHTGEKPYACPFCDHRSTQLGHLKDHVGQGTVSGGRYMAGHGGGAVGANFRYLAKYYCPYCGKALRQIEDLRRHIRTHTGEKPYACPYCDHRCSRNGNLKDHIKRRHSQDFNKVGQGYVGGGRELAVYGGSALANYRPKAKYNCVVCGKNFRQLEDLRRHIRVHTGEKPFSCPYCPHRCTRKGHLKDHIQRMHSSYFFPVNKVKSDRFRFIRRWMCRTYPKQLVALCLGMSMSSSTTSGASWIRKRSLGIVILRVSRRTKAHQISV</sequence>
<dbReference type="GO" id="GO:0000978">
    <property type="term" value="F:RNA polymerase II cis-regulatory region sequence-specific DNA binding"/>
    <property type="evidence" value="ECO:0007669"/>
    <property type="project" value="TreeGrafter"/>
</dbReference>
<comment type="caution">
    <text evidence="10">The sequence shown here is derived from an EMBL/GenBank/DDBJ whole genome shotgun (WGS) entry which is preliminary data.</text>
</comment>
<dbReference type="GO" id="GO:0003700">
    <property type="term" value="F:DNA-binding transcription factor activity"/>
    <property type="evidence" value="ECO:0007669"/>
    <property type="project" value="TreeGrafter"/>
</dbReference>
<dbReference type="Gene3D" id="3.30.160.60">
    <property type="entry name" value="Classic Zinc Finger"/>
    <property type="match status" value="6"/>
</dbReference>
<evidence type="ECO:0000256" key="3">
    <source>
        <dbReference type="ARBA" id="ARBA00022737"/>
    </source>
</evidence>
<evidence type="ECO:0000313" key="11">
    <source>
        <dbReference type="Proteomes" id="UP000747542"/>
    </source>
</evidence>
<protein>
    <submittedName>
        <fullName evidence="10">Zinc finger and BTB domain-containing protein 49-like 3</fullName>
    </submittedName>
</protein>
<dbReference type="FunFam" id="3.30.160.60:FF:001498">
    <property type="entry name" value="Zinc finger protein 404"/>
    <property type="match status" value="2"/>
</dbReference>
<evidence type="ECO:0000256" key="2">
    <source>
        <dbReference type="ARBA" id="ARBA00022723"/>
    </source>
</evidence>
<dbReference type="InterPro" id="IPR050589">
    <property type="entry name" value="Ikaros_C2H2-ZF"/>
</dbReference>
<accession>A0A8J5JX96</accession>
<evidence type="ECO:0000256" key="8">
    <source>
        <dbReference type="PROSITE-ProRule" id="PRU00042"/>
    </source>
</evidence>
<proteinExistence type="predicted"/>
<feature type="domain" description="C2H2-type" evidence="9">
    <location>
        <begin position="153"/>
        <end position="181"/>
    </location>
</feature>
<dbReference type="SUPFAM" id="SSF57667">
    <property type="entry name" value="beta-beta-alpha zinc fingers"/>
    <property type="match status" value="3"/>
</dbReference>
<evidence type="ECO:0000256" key="5">
    <source>
        <dbReference type="ARBA" id="ARBA00022833"/>
    </source>
</evidence>
<evidence type="ECO:0000256" key="4">
    <source>
        <dbReference type="ARBA" id="ARBA00022771"/>
    </source>
</evidence>
<dbReference type="GO" id="GO:0005634">
    <property type="term" value="C:nucleus"/>
    <property type="evidence" value="ECO:0007669"/>
    <property type="project" value="UniProtKB-SubCell"/>
</dbReference>
<dbReference type="Pfam" id="PF05605">
    <property type="entry name" value="zf-Di19"/>
    <property type="match status" value="1"/>
</dbReference>
<feature type="domain" description="C2H2-type" evidence="9">
    <location>
        <begin position="211"/>
        <end position="238"/>
    </location>
</feature>
<dbReference type="PROSITE" id="PS00028">
    <property type="entry name" value="ZINC_FINGER_C2H2_1"/>
    <property type="match status" value="5"/>
</dbReference>
<reference evidence="10" key="1">
    <citation type="journal article" date="2021" name="Sci. Adv.">
        <title>The American lobster genome reveals insights on longevity, neural, and immune adaptations.</title>
        <authorList>
            <person name="Polinski J.M."/>
            <person name="Zimin A.V."/>
            <person name="Clark K.F."/>
            <person name="Kohn A.B."/>
            <person name="Sadowski N."/>
            <person name="Timp W."/>
            <person name="Ptitsyn A."/>
            <person name="Khanna P."/>
            <person name="Romanova D.Y."/>
            <person name="Williams P."/>
            <person name="Greenwood S.J."/>
            <person name="Moroz L.L."/>
            <person name="Walt D.R."/>
            <person name="Bodnar A.G."/>
        </authorList>
    </citation>
    <scope>NUCLEOTIDE SEQUENCE</scope>
    <source>
        <strain evidence="10">GMGI-L3</strain>
    </source>
</reference>
<dbReference type="FunFam" id="3.30.160.60:FF:001450">
    <property type="entry name" value="zinc finger protein 774"/>
    <property type="match status" value="1"/>
</dbReference>
<dbReference type="SMART" id="SM00355">
    <property type="entry name" value="ZnF_C2H2"/>
    <property type="match status" value="6"/>
</dbReference>
<dbReference type="PROSITE" id="PS50157">
    <property type="entry name" value="ZINC_FINGER_C2H2_2"/>
    <property type="match status" value="4"/>
</dbReference>
<keyword evidence="3" id="KW-0677">Repeat</keyword>
<dbReference type="InterPro" id="IPR036236">
    <property type="entry name" value="Znf_C2H2_sf"/>
</dbReference>
<dbReference type="GO" id="GO:0006357">
    <property type="term" value="P:regulation of transcription by RNA polymerase II"/>
    <property type="evidence" value="ECO:0007669"/>
    <property type="project" value="TreeGrafter"/>
</dbReference>
<evidence type="ECO:0000259" key="9">
    <source>
        <dbReference type="PROSITE" id="PS50157"/>
    </source>
</evidence>
<keyword evidence="7" id="KW-0539">Nucleus</keyword>
<gene>
    <name evidence="10" type="primary">Zbtb49-L3</name>
    <name evidence="10" type="ORF">Hamer_G022625</name>
</gene>
<evidence type="ECO:0000256" key="6">
    <source>
        <dbReference type="ARBA" id="ARBA00023125"/>
    </source>
</evidence>
<dbReference type="FunFam" id="3.30.160.60:FF:000100">
    <property type="entry name" value="Zinc finger 45-like"/>
    <property type="match status" value="2"/>
</dbReference>
<name>A0A8J5JX96_HOMAM</name>
<organism evidence="10 11">
    <name type="scientific">Homarus americanus</name>
    <name type="common">American lobster</name>
    <dbReference type="NCBI Taxonomy" id="6706"/>
    <lineage>
        <taxon>Eukaryota</taxon>
        <taxon>Metazoa</taxon>
        <taxon>Ecdysozoa</taxon>
        <taxon>Arthropoda</taxon>
        <taxon>Crustacea</taxon>
        <taxon>Multicrustacea</taxon>
        <taxon>Malacostraca</taxon>
        <taxon>Eumalacostraca</taxon>
        <taxon>Eucarida</taxon>
        <taxon>Decapoda</taxon>
        <taxon>Pleocyemata</taxon>
        <taxon>Astacidea</taxon>
        <taxon>Nephropoidea</taxon>
        <taxon>Nephropidae</taxon>
        <taxon>Homarus</taxon>
    </lineage>
</organism>
<dbReference type="GO" id="GO:0008270">
    <property type="term" value="F:zinc ion binding"/>
    <property type="evidence" value="ECO:0007669"/>
    <property type="project" value="UniProtKB-KW"/>
</dbReference>
<dbReference type="EMBL" id="JAHLQT010026839">
    <property type="protein sequence ID" value="KAG7162868.1"/>
    <property type="molecule type" value="Genomic_DNA"/>
</dbReference>
<dbReference type="InterPro" id="IPR013087">
    <property type="entry name" value="Znf_C2H2_type"/>
</dbReference>
<dbReference type="PANTHER" id="PTHR24404:SF114">
    <property type="entry name" value="KLUMPFUSS, ISOFORM B-RELATED"/>
    <property type="match status" value="1"/>
</dbReference>
<dbReference type="PANTHER" id="PTHR24404">
    <property type="entry name" value="ZINC FINGER PROTEIN"/>
    <property type="match status" value="1"/>
</dbReference>
<keyword evidence="11" id="KW-1185">Reference proteome</keyword>
<dbReference type="FunFam" id="3.30.160.60:FF:000446">
    <property type="entry name" value="Zinc finger protein"/>
    <property type="match status" value="1"/>
</dbReference>
<evidence type="ECO:0000313" key="10">
    <source>
        <dbReference type="EMBL" id="KAG7162868.1"/>
    </source>
</evidence>
<evidence type="ECO:0000256" key="7">
    <source>
        <dbReference type="ARBA" id="ARBA00023242"/>
    </source>
</evidence>
<keyword evidence="5" id="KW-0862">Zinc</keyword>
<keyword evidence="2" id="KW-0479">Metal-binding</keyword>
<comment type="subcellular location">
    <subcellularLocation>
        <location evidence="1">Nucleus</location>
    </subcellularLocation>
</comment>
<keyword evidence="6" id="KW-0238">DNA-binding</keyword>
<dbReference type="Pfam" id="PF00096">
    <property type="entry name" value="zf-C2H2"/>
    <property type="match status" value="3"/>
</dbReference>
<dbReference type="AlphaFoldDB" id="A0A8J5JX96"/>
<feature type="domain" description="C2H2-type" evidence="9">
    <location>
        <begin position="49"/>
        <end position="76"/>
    </location>
</feature>
<feature type="domain" description="C2H2-type" evidence="9">
    <location>
        <begin position="125"/>
        <end position="152"/>
    </location>
</feature>